<dbReference type="PANTHER" id="PTHR11092">
    <property type="entry name" value="SUGAR NUCLEOTIDE EPIMERASE RELATED"/>
    <property type="match status" value="1"/>
</dbReference>
<dbReference type="InterPro" id="IPR036291">
    <property type="entry name" value="NAD(P)-bd_dom_sf"/>
</dbReference>
<dbReference type="OrthoDB" id="9801773at2"/>
<evidence type="ECO:0000313" key="4">
    <source>
        <dbReference type="EMBL" id="PCE64307.1"/>
    </source>
</evidence>
<feature type="domain" description="DUF1731" evidence="3">
    <location>
        <begin position="254"/>
        <end position="300"/>
    </location>
</feature>
<dbReference type="EMBL" id="NBWU01000003">
    <property type="protein sequence ID" value="PCE64307.1"/>
    <property type="molecule type" value="Genomic_DNA"/>
</dbReference>
<dbReference type="Gene3D" id="3.40.50.720">
    <property type="entry name" value="NAD(P)-binding Rossmann-like Domain"/>
    <property type="match status" value="1"/>
</dbReference>
<dbReference type="Proteomes" id="UP000219559">
    <property type="component" value="Unassembled WGS sequence"/>
</dbReference>
<keyword evidence="5" id="KW-1185">Reference proteome</keyword>
<feature type="domain" description="NAD-dependent epimerase/dehydratase" evidence="2">
    <location>
        <begin position="3"/>
        <end position="225"/>
    </location>
</feature>
<accession>A0A2A4G6N5</accession>
<dbReference type="InterPro" id="IPR010099">
    <property type="entry name" value="SDR39U1"/>
</dbReference>
<sequence length="302" mass="32797">MKVLITGATGLVGRALVSQALAHGVSVHFLSTRKTQLDSMSGAKGFFWNPAQGVINTTCFEGVDAIINLAGASVAQRWTKAAKTDILKSRLDSLSVLYKGLSEIKSHQVKQLVSASAIGIYKDSKTGYYDETMLEFDSGFLGEVVAQWEAQADAFDTLGVGVAKIRIGLVLSQEGGALPKMMAPVQWHMGAAFGSGNQWQSWIHFQDLVGIFLFVLQNALTGVYNAVSPNPVIQRKFMAELARVMDKKHWLPPVPKMVLGVMLGEMAQMLLSSQRVSSKKIESEGYHFKHPNLNGALTDLLG</sequence>
<reference evidence="4 5" key="1">
    <citation type="submission" date="2017-04" db="EMBL/GenBank/DDBJ databases">
        <title>A new member of the family Flavobacteriaceae isolated from ascidians.</title>
        <authorList>
            <person name="Chen L."/>
        </authorList>
    </citation>
    <scope>NUCLEOTIDE SEQUENCE [LARGE SCALE GENOMIC DNA]</scope>
    <source>
        <strain evidence="4 5">HQA918</strain>
    </source>
</reference>
<proteinExistence type="inferred from homology"/>
<organism evidence="4 5">
    <name type="scientific">Sediminicola luteus</name>
    <dbReference type="NCBI Taxonomy" id="319238"/>
    <lineage>
        <taxon>Bacteria</taxon>
        <taxon>Pseudomonadati</taxon>
        <taxon>Bacteroidota</taxon>
        <taxon>Flavobacteriia</taxon>
        <taxon>Flavobacteriales</taxon>
        <taxon>Flavobacteriaceae</taxon>
        <taxon>Sediminicola</taxon>
    </lineage>
</organism>
<comment type="caution">
    <text evidence="4">The sequence shown here is derived from an EMBL/GenBank/DDBJ whole genome shotgun (WGS) entry which is preliminary data.</text>
</comment>
<comment type="similarity">
    <text evidence="1">Belongs to the NAD(P)-dependent epimerase/dehydratase family. SDR39U1 subfamily.</text>
</comment>
<evidence type="ECO:0000259" key="3">
    <source>
        <dbReference type="Pfam" id="PF08338"/>
    </source>
</evidence>
<dbReference type="Pfam" id="PF08338">
    <property type="entry name" value="DUF1731"/>
    <property type="match status" value="1"/>
</dbReference>
<dbReference type="RefSeq" id="WP_097440430.1">
    <property type="nucleotide sequence ID" value="NZ_KZ300476.1"/>
</dbReference>
<evidence type="ECO:0000259" key="2">
    <source>
        <dbReference type="Pfam" id="PF01370"/>
    </source>
</evidence>
<name>A0A2A4G6N5_9FLAO</name>
<evidence type="ECO:0000256" key="1">
    <source>
        <dbReference type="ARBA" id="ARBA00009353"/>
    </source>
</evidence>
<dbReference type="SUPFAM" id="SSF51735">
    <property type="entry name" value="NAD(P)-binding Rossmann-fold domains"/>
    <property type="match status" value="1"/>
</dbReference>
<gene>
    <name evidence="4" type="ORF">B7P33_08380</name>
</gene>
<dbReference type="Pfam" id="PF01370">
    <property type="entry name" value="Epimerase"/>
    <property type="match status" value="1"/>
</dbReference>
<dbReference type="InterPro" id="IPR013549">
    <property type="entry name" value="DUF1731"/>
</dbReference>
<dbReference type="InterPro" id="IPR001509">
    <property type="entry name" value="Epimerase_deHydtase"/>
</dbReference>
<dbReference type="NCBIfam" id="TIGR01777">
    <property type="entry name" value="yfcH"/>
    <property type="match status" value="1"/>
</dbReference>
<dbReference type="AlphaFoldDB" id="A0A2A4G6N5"/>
<dbReference type="PANTHER" id="PTHR11092:SF0">
    <property type="entry name" value="EPIMERASE FAMILY PROTEIN SDR39U1"/>
    <property type="match status" value="1"/>
</dbReference>
<evidence type="ECO:0000313" key="5">
    <source>
        <dbReference type="Proteomes" id="UP000219559"/>
    </source>
</evidence>
<protein>
    <submittedName>
        <fullName evidence="4">TIGR01777 family protein</fullName>
    </submittedName>
</protein>